<evidence type="ECO:0000256" key="4">
    <source>
        <dbReference type="ARBA" id="ARBA00022547"/>
    </source>
</evidence>
<sequence>MTYEPGKYPKEYNPKVHGPYHPGRYYGKPDVPFGDVKIGDLGGWISRRKTFWNWSGRWMNARNPGFAPIGHIIMLSSTYYFLHCKYH</sequence>
<keyword evidence="11" id="KW-1185">Reference proteome</keyword>
<comment type="subcellular location">
    <subcellularLocation>
        <location evidence="1">Mitochondrion membrane</location>
    </subcellularLocation>
</comment>
<keyword evidence="6" id="KW-0406">Ion transport</keyword>
<gene>
    <name evidence="10" type="ORF">CUNI_LOCUS15343</name>
</gene>
<reference evidence="10" key="1">
    <citation type="submission" date="2021-04" db="EMBL/GenBank/DDBJ databases">
        <authorList>
            <consortium name="Molecular Ecology Group"/>
        </authorList>
    </citation>
    <scope>NUCLEOTIDE SEQUENCE</scope>
</reference>
<keyword evidence="7" id="KW-0496">Mitochondrion</keyword>
<dbReference type="Proteomes" id="UP000678393">
    <property type="component" value="Unassembled WGS sequence"/>
</dbReference>
<dbReference type="GO" id="GO:0031966">
    <property type="term" value="C:mitochondrial membrane"/>
    <property type="evidence" value="ECO:0007669"/>
    <property type="project" value="UniProtKB-SubCell"/>
</dbReference>
<dbReference type="AlphaFoldDB" id="A0A8S3ZPQ6"/>
<proteinExistence type="inferred from homology"/>
<dbReference type="GO" id="GO:0045259">
    <property type="term" value="C:proton-transporting ATP synthase complex"/>
    <property type="evidence" value="ECO:0007669"/>
    <property type="project" value="UniProtKB-KW"/>
</dbReference>
<keyword evidence="4" id="KW-0138">CF(0)</keyword>
<protein>
    <submittedName>
        <fullName evidence="10">Uncharacterized protein</fullName>
    </submittedName>
</protein>
<dbReference type="Pfam" id="PF10206">
    <property type="entry name" value="WRW"/>
    <property type="match status" value="1"/>
</dbReference>
<evidence type="ECO:0000256" key="5">
    <source>
        <dbReference type="ARBA" id="ARBA00022781"/>
    </source>
</evidence>
<evidence type="ECO:0000256" key="7">
    <source>
        <dbReference type="ARBA" id="ARBA00023128"/>
    </source>
</evidence>
<evidence type="ECO:0000313" key="10">
    <source>
        <dbReference type="EMBL" id="CAG5129785.1"/>
    </source>
</evidence>
<evidence type="ECO:0000313" key="11">
    <source>
        <dbReference type="Proteomes" id="UP000678393"/>
    </source>
</evidence>
<keyword evidence="8" id="KW-0472">Membrane</keyword>
<dbReference type="EMBL" id="CAJHNH020003671">
    <property type="protein sequence ID" value="CAG5129785.1"/>
    <property type="molecule type" value="Genomic_DNA"/>
</dbReference>
<keyword evidence="3" id="KW-0813">Transport</keyword>
<evidence type="ECO:0000256" key="9">
    <source>
        <dbReference type="ARBA" id="ARBA00023310"/>
    </source>
</evidence>
<name>A0A8S3ZPQ6_9EUPU</name>
<dbReference type="GO" id="GO:0006754">
    <property type="term" value="P:ATP biosynthetic process"/>
    <property type="evidence" value="ECO:0007669"/>
    <property type="project" value="UniProtKB-KW"/>
</dbReference>
<keyword evidence="9" id="KW-0066">ATP synthesis</keyword>
<comment type="caution">
    <text evidence="10">The sequence shown here is derived from an EMBL/GenBank/DDBJ whole genome shotgun (WGS) entry which is preliminary data.</text>
</comment>
<evidence type="ECO:0000256" key="8">
    <source>
        <dbReference type="ARBA" id="ARBA00023136"/>
    </source>
</evidence>
<organism evidence="10 11">
    <name type="scientific">Candidula unifasciata</name>
    <dbReference type="NCBI Taxonomy" id="100452"/>
    <lineage>
        <taxon>Eukaryota</taxon>
        <taxon>Metazoa</taxon>
        <taxon>Spiralia</taxon>
        <taxon>Lophotrochozoa</taxon>
        <taxon>Mollusca</taxon>
        <taxon>Gastropoda</taxon>
        <taxon>Heterobranchia</taxon>
        <taxon>Euthyneura</taxon>
        <taxon>Panpulmonata</taxon>
        <taxon>Eupulmonata</taxon>
        <taxon>Stylommatophora</taxon>
        <taxon>Helicina</taxon>
        <taxon>Helicoidea</taxon>
        <taxon>Geomitridae</taxon>
        <taxon>Candidula</taxon>
    </lineage>
</organism>
<evidence type="ECO:0000256" key="1">
    <source>
        <dbReference type="ARBA" id="ARBA00004325"/>
    </source>
</evidence>
<dbReference type="GO" id="GO:1902600">
    <property type="term" value="P:proton transmembrane transport"/>
    <property type="evidence" value="ECO:0007669"/>
    <property type="project" value="UniProtKB-KW"/>
</dbReference>
<accession>A0A8S3ZPQ6</accession>
<keyword evidence="5" id="KW-0375">Hydrogen ion transport</keyword>
<comment type="similarity">
    <text evidence="2">Belongs to the ATPase F chain family.</text>
</comment>
<evidence type="ECO:0000256" key="3">
    <source>
        <dbReference type="ARBA" id="ARBA00022448"/>
    </source>
</evidence>
<evidence type="ECO:0000256" key="2">
    <source>
        <dbReference type="ARBA" id="ARBA00005895"/>
    </source>
</evidence>
<evidence type="ECO:0000256" key="6">
    <source>
        <dbReference type="ARBA" id="ARBA00023065"/>
    </source>
</evidence>
<dbReference type="OrthoDB" id="8921675at2759"/>
<dbReference type="InterPro" id="IPR019344">
    <property type="entry name" value="F1F0-ATPsyn_F_prd"/>
</dbReference>